<name>A0A1B2LZH1_9GAMM</name>
<keyword evidence="2" id="KW-1185">Reference proteome</keyword>
<dbReference type="KEGG" id="ala:BFG52_08020"/>
<reference evidence="1 2" key="1">
    <citation type="submission" date="2016-08" db="EMBL/GenBank/DDBJ databases">
        <authorList>
            <person name="Seilhamer J.J."/>
        </authorList>
    </citation>
    <scope>NUCLEOTIDE SEQUENCE [LARGE SCALE GENOMIC DNA]</scope>
    <source>
        <strain evidence="1 2">BRTC-1</strain>
    </source>
</reference>
<evidence type="ECO:0000313" key="1">
    <source>
        <dbReference type="EMBL" id="AOA58311.1"/>
    </source>
</evidence>
<gene>
    <name evidence="1" type="ORF">BFG52_08020</name>
</gene>
<dbReference type="AlphaFoldDB" id="A0A1B2LZH1"/>
<dbReference type="OrthoDB" id="6710969at2"/>
<dbReference type="RefSeq" id="WP_067554490.1">
    <property type="nucleotide sequence ID" value="NZ_CP016895.1"/>
</dbReference>
<protein>
    <submittedName>
        <fullName evidence="1">Uncharacterized protein</fullName>
    </submittedName>
</protein>
<proteinExistence type="predicted"/>
<organism evidence="1 2">
    <name type="scientific">Acinetobacter larvae</name>
    <dbReference type="NCBI Taxonomy" id="1789224"/>
    <lineage>
        <taxon>Bacteria</taxon>
        <taxon>Pseudomonadati</taxon>
        <taxon>Pseudomonadota</taxon>
        <taxon>Gammaproteobacteria</taxon>
        <taxon>Moraxellales</taxon>
        <taxon>Moraxellaceae</taxon>
        <taxon>Acinetobacter</taxon>
    </lineage>
</organism>
<evidence type="ECO:0000313" key="2">
    <source>
        <dbReference type="Proteomes" id="UP000093391"/>
    </source>
</evidence>
<dbReference type="STRING" id="1789224.BFG52_08020"/>
<accession>A0A1B2LZH1</accession>
<sequence>MNMTTDRDLQSEFNELLAFNERIDRERNMYRDQARMYKQRNASAKSLVDSHFRFNKDNPEMTLKAIQRALIGTGD</sequence>
<dbReference type="EMBL" id="CP016895">
    <property type="protein sequence ID" value="AOA58311.1"/>
    <property type="molecule type" value="Genomic_DNA"/>
</dbReference>
<dbReference type="Proteomes" id="UP000093391">
    <property type="component" value="Chromosome"/>
</dbReference>